<dbReference type="InterPro" id="IPR017850">
    <property type="entry name" value="Alkaline_phosphatase_core_sf"/>
</dbReference>
<dbReference type="InterPro" id="IPR000917">
    <property type="entry name" value="Sulfatase_N"/>
</dbReference>
<sequence>MSLQKYMKQLDSLEWGYLLGAALPGAILVLVLNLVRLAGDEVSRGLLGSLDMLKSEVFLLLGLAAGGLALLRFMRARSGRAVALFVMQVLWAIIAFFEVAGHQFFITTGSVLDYYLLAFSLGNLSDNAEVISSEVPLWIYIAVPLVTVSILCVPWLIRSFLATKGHAQDEDATAQQNLPLLPTAVLSFLLIFASTLPAYSSQATHNARATTPTIAVTAIAALSSSMSTVEEAKATTLDIHLKPRETGGDNGAHKQRNVVFLVLESTRASAMTVYDETLETTPFLAELAKRSTVAEKAYVQVPHSSKALTSILCGITPNLHMPITEAIEGNIPGRCLADLLGEQGYSSLFIQSAVGTFENRYQLVENFGFDEFISGNELDSKGFEKANYFGYEDDIMLKPSRKWLEANKNKPIFATYFTLTPHHQYLAPRRYGRHPYAEDDLLNRYLNTIHYVDNFVKNVLDQFKELGLYEDTIFVIVGDHGEGLGEHDRFQHDNVIYQEGVRVPFLIYDPQDPQPRRVKYNVNHLDVVPSVIKRLGYEVLDGDFPGMPILEVEEERPMRINCWYERRCMAQIIGDQKYIHHFDSQPDEYFDLSEDPDERNDIANSRDDLSELRRDLLDWRREIIGMHRSHAERIAEDVLFESLPDVQHQLDAQFGDVVKLRGYDITAESTVPGGRFTVTWYFEAVKKLNPDLKLFVHLEGPGKMKNLDHAPAQGLFPLEDWKPGTIIADKQVIRVPRKWKTGDLKILLGFWNAKTGERMEITGTIPTDGNNRAMPVTMPVQAK</sequence>
<dbReference type="Proteomes" id="UP000249799">
    <property type="component" value="Chromosome"/>
</dbReference>
<evidence type="ECO:0000313" key="7">
    <source>
        <dbReference type="Proteomes" id="UP000249799"/>
    </source>
</evidence>
<accession>A0A2Z4FHJ4</accession>
<dbReference type="CDD" id="cd16015">
    <property type="entry name" value="LTA_synthase"/>
    <property type="match status" value="1"/>
</dbReference>
<organism evidence="6 7">
    <name type="scientific">Bradymonas sediminis</name>
    <dbReference type="NCBI Taxonomy" id="1548548"/>
    <lineage>
        <taxon>Bacteria</taxon>
        <taxon>Deltaproteobacteria</taxon>
        <taxon>Bradymonadales</taxon>
        <taxon>Bradymonadaceae</taxon>
        <taxon>Bradymonas</taxon>
    </lineage>
</organism>
<evidence type="ECO:0000256" key="4">
    <source>
        <dbReference type="ARBA" id="ARBA00022989"/>
    </source>
</evidence>
<protein>
    <submittedName>
        <fullName evidence="6">Sulfatase</fullName>
    </submittedName>
</protein>
<comment type="subcellular location">
    <subcellularLocation>
        <location evidence="1">Cell membrane</location>
        <topology evidence="1">Multi-pass membrane protein</topology>
    </subcellularLocation>
</comment>
<dbReference type="Gene3D" id="3.40.720.10">
    <property type="entry name" value="Alkaline Phosphatase, subunit A"/>
    <property type="match status" value="1"/>
</dbReference>
<evidence type="ECO:0000256" key="3">
    <source>
        <dbReference type="ARBA" id="ARBA00022692"/>
    </source>
</evidence>
<keyword evidence="2" id="KW-1003">Cell membrane</keyword>
<dbReference type="EMBL" id="CP030032">
    <property type="protein sequence ID" value="AWV88471.1"/>
    <property type="molecule type" value="Genomic_DNA"/>
</dbReference>
<dbReference type="KEGG" id="bsed:DN745_03550"/>
<keyword evidence="3" id="KW-0812">Transmembrane</keyword>
<keyword evidence="4" id="KW-1133">Transmembrane helix</keyword>
<dbReference type="OrthoDB" id="9760224at2"/>
<keyword evidence="7" id="KW-1185">Reference proteome</keyword>
<evidence type="ECO:0000256" key="5">
    <source>
        <dbReference type="ARBA" id="ARBA00023136"/>
    </source>
</evidence>
<dbReference type="InterPro" id="IPR050448">
    <property type="entry name" value="OpgB/LTA_synthase_biosynth"/>
</dbReference>
<dbReference type="Pfam" id="PF00884">
    <property type="entry name" value="Sulfatase"/>
    <property type="match status" value="1"/>
</dbReference>
<dbReference type="PANTHER" id="PTHR47371">
    <property type="entry name" value="LIPOTEICHOIC ACID SYNTHASE"/>
    <property type="match status" value="1"/>
</dbReference>
<name>A0A2Z4FHJ4_9DELT</name>
<dbReference type="GO" id="GO:0005886">
    <property type="term" value="C:plasma membrane"/>
    <property type="evidence" value="ECO:0007669"/>
    <property type="project" value="UniProtKB-SubCell"/>
</dbReference>
<reference evidence="6 7" key="1">
    <citation type="submission" date="2018-06" db="EMBL/GenBank/DDBJ databases">
        <title>Lujinxingia sediminis gen. nov. sp. nov., a new facultative anaerobic member of the class Deltaproteobacteria, and proposal of Lujinxingaceae fam. nov.</title>
        <authorList>
            <person name="Guo L.-Y."/>
            <person name="Li C.-M."/>
            <person name="Wang S."/>
            <person name="Du Z.-J."/>
        </authorList>
    </citation>
    <scope>NUCLEOTIDE SEQUENCE [LARGE SCALE GENOMIC DNA]</scope>
    <source>
        <strain evidence="6 7">FA350</strain>
    </source>
</reference>
<dbReference type="PANTHER" id="PTHR47371:SF3">
    <property type="entry name" value="PHOSPHOGLYCEROL TRANSFERASE I"/>
    <property type="match status" value="1"/>
</dbReference>
<proteinExistence type="predicted"/>
<dbReference type="AlphaFoldDB" id="A0A2Z4FHJ4"/>
<evidence type="ECO:0000313" key="6">
    <source>
        <dbReference type="EMBL" id="AWV88471.1"/>
    </source>
</evidence>
<evidence type="ECO:0000256" key="1">
    <source>
        <dbReference type="ARBA" id="ARBA00004651"/>
    </source>
</evidence>
<keyword evidence="5" id="KW-0472">Membrane</keyword>
<evidence type="ECO:0000256" key="2">
    <source>
        <dbReference type="ARBA" id="ARBA00022475"/>
    </source>
</evidence>
<dbReference type="SUPFAM" id="SSF53649">
    <property type="entry name" value="Alkaline phosphatase-like"/>
    <property type="match status" value="1"/>
</dbReference>
<gene>
    <name evidence="6" type="ORF">DN745_03550</name>
</gene>